<name>A0ABT0BAT7_9SPHN</name>
<keyword evidence="1 4" id="KW-0808">Transferase</keyword>
<keyword evidence="2 4" id="KW-0012">Acyltransferase</keyword>
<dbReference type="Gene3D" id="3.40.630.30">
    <property type="match status" value="1"/>
</dbReference>
<dbReference type="Pfam" id="PF00583">
    <property type="entry name" value="Acetyltransf_1"/>
    <property type="match status" value="1"/>
</dbReference>
<dbReference type="EMBL" id="JALHLF010000010">
    <property type="protein sequence ID" value="MCJ2182064.1"/>
    <property type="molecule type" value="Genomic_DNA"/>
</dbReference>
<accession>A0ABT0BAT7</accession>
<evidence type="ECO:0000259" key="3">
    <source>
        <dbReference type="PROSITE" id="PS51186"/>
    </source>
</evidence>
<dbReference type="PANTHER" id="PTHR43877:SF2">
    <property type="entry name" value="AMINOALKYLPHOSPHONATE N-ACETYLTRANSFERASE-RELATED"/>
    <property type="match status" value="1"/>
</dbReference>
<evidence type="ECO:0000313" key="5">
    <source>
        <dbReference type="Proteomes" id="UP001162881"/>
    </source>
</evidence>
<dbReference type="Proteomes" id="UP001162881">
    <property type="component" value="Unassembled WGS sequence"/>
</dbReference>
<proteinExistence type="predicted"/>
<comment type="caution">
    <text evidence="4">The sequence shown here is derived from an EMBL/GenBank/DDBJ whole genome shotgun (WGS) entry which is preliminary data.</text>
</comment>
<feature type="domain" description="N-acetyltransferase" evidence="3">
    <location>
        <begin position="35"/>
        <end position="181"/>
    </location>
</feature>
<protein>
    <submittedName>
        <fullName evidence="4">GNAT family N-acetyltransferase</fullName>
        <ecNumber evidence="4">2.3.1.-</ecNumber>
    </submittedName>
</protein>
<dbReference type="GO" id="GO:0016746">
    <property type="term" value="F:acyltransferase activity"/>
    <property type="evidence" value="ECO:0007669"/>
    <property type="project" value="UniProtKB-KW"/>
</dbReference>
<dbReference type="InterPro" id="IPR050832">
    <property type="entry name" value="Bact_Acetyltransf"/>
</dbReference>
<keyword evidence="5" id="KW-1185">Reference proteome</keyword>
<dbReference type="PIRSF" id="PIRSF028520">
    <property type="entry name" value="UCP028520"/>
    <property type="match status" value="1"/>
</dbReference>
<dbReference type="EC" id="2.3.1.-" evidence="4"/>
<dbReference type="RefSeq" id="WP_244017593.1">
    <property type="nucleotide sequence ID" value="NZ_JALHLF010000010.1"/>
</dbReference>
<evidence type="ECO:0000313" key="4">
    <source>
        <dbReference type="EMBL" id="MCJ2182064.1"/>
    </source>
</evidence>
<dbReference type="InterPro" id="IPR016890">
    <property type="entry name" value="UCP028520"/>
</dbReference>
<evidence type="ECO:0000256" key="2">
    <source>
        <dbReference type="ARBA" id="ARBA00023315"/>
    </source>
</evidence>
<dbReference type="SUPFAM" id="SSF55729">
    <property type="entry name" value="Acyl-CoA N-acyltransferases (Nat)"/>
    <property type="match status" value="1"/>
</dbReference>
<gene>
    <name evidence="4" type="ORF">MTR62_05010</name>
</gene>
<organism evidence="4 5">
    <name type="scientific">Novosphingobium organovorum</name>
    <dbReference type="NCBI Taxonomy" id="2930092"/>
    <lineage>
        <taxon>Bacteria</taxon>
        <taxon>Pseudomonadati</taxon>
        <taxon>Pseudomonadota</taxon>
        <taxon>Alphaproteobacteria</taxon>
        <taxon>Sphingomonadales</taxon>
        <taxon>Sphingomonadaceae</taxon>
        <taxon>Novosphingobium</taxon>
    </lineage>
</organism>
<sequence length="182" mass="19507">MHSTDRVTAGTAAAPSRAIAADLQATLPRDAGLAARLLALNNAHARELSLLDAQALQDLVATALYALGIGRLDAALIAFDQDAPYASPNFRWFAERHARFVYVDRIVVAPAARGAGHARALYDHLFAAARAAGHDRITCEINSDPPNPASLAFHEALGFARVGRARLANGKTVDYFERPLWA</sequence>
<reference evidence="4" key="1">
    <citation type="submission" date="2022-03" db="EMBL/GenBank/DDBJ databases">
        <title>Identification of a novel bacterium isolated from mangrove sediments.</title>
        <authorList>
            <person name="Pan X."/>
        </authorList>
    </citation>
    <scope>NUCLEOTIDE SEQUENCE</scope>
    <source>
        <strain evidence="4">B1949</strain>
    </source>
</reference>
<dbReference type="InterPro" id="IPR000182">
    <property type="entry name" value="GNAT_dom"/>
</dbReference>
<evidence type="ECO:0000256" key="1">
    <source>
        <dbReference type="ARBA" id="ARBA00022679"/>
    </source>
</evidence>
<dbReference type="PROSITE" id="PS51186">
    <property type="entry name" value="GNAT"/>
    <property type="match status" value="1"/>
</dbReference>
<dbReference type="InterPro" id="IPR016181">
    <property type="entry name" value="Acyl_CoA_acyltransferase"/>
</dbReference>
<dbReference type="PANTHER" id="PTHR43877">
    <property type="entry name" value="AMINOALKYLPHOSPHONATE N-ACETYLTRANSFERASE-RELATED-RELATED"/>
    <property type="match status" value="1"/>
</dbReference>